<dbReference type="InterPro" id="IPR059113">
    <property type="entry name" value="Znf_ribbon"/>
</dbReference>
<feature type="compositionally biased region" description="Low complexity" evidence="1">
    <location>
        <begin position="248"/>
        <end position="257"/>
    </location>
</feature>
<accession>A0ABS2DZ68</accession>
<evidence type="ECO:0000256" key="2">
    <source>
        <dbReference type="SAM" id="Phobius"/>
    </source>
</evidence>
<feature type="region of interest" description="Disordered" evidence="1">
    <location>
        <begin position="224"/>
        <end position="272"/>
    </location>
</feature>
<evidence type="ECO:0000256" key="1">
    <source>
        <dbReference type="SAM" id="MobiDB-lite"/>
    </source>
</evidence>
<keyword evidence="2" id="KW-0472">Membrane</keyword>
<name>A0ABS2DZ68_9BACT</name>
<dbReference type="Proteomes" id="UP000766986">
    <property type="component" value="Unassembled WGS sequence"/>
</dbReference>
<feature type="compositionally biased region" description="Polar residues" evidence="1">
    <location>
        <begin position="154"/>
        <end position="163"/>
    </location>
</feature>
<evidence type="ECO:0000259" key="3">
    <source>
        <dbReference type="Pfam" id="PF13248"/>
    </source>
</evidence>
<protein>
    <recommendedName>
        <fullName evidence="3">Putative zinc-ribbon domain-containing protein</fullName>
    </recommendedName>
</protein>
<evidence type="ECO:0000313" key="5">
    <source>
        <dbReference type="Proteomes" id="UP000766986"/>
    </source>
</evidence>
<evidence type="ECO:0000313" key="4">
    <source>
        <dbReference type="EMBL" id="MBM6734675.1"/>
    </source>
</evidence>
<reference evidence="4 5" key="1">
    <citation type="journal article" date="2021" name="Sci. Rep.">
        <title>The distribution of antibiotic resistance genes in chicken gut microbiota commensals.</title>
        <authorList>
            <person name="Juricova H."/>
            <person name="Matiasovicova J."/>
            <person name="Kubasova T."/>
            <person name="Cejkova D."/>
            <person name="Rychlik I."/>
        </authorList>
    </citation>
    <scope>NUCLEOTIDE SEQUENCE [LARGE SCALE GENOMIC DNA]</scope>
    <source>
        <strain evidence="4 5">An772</strain>
    </source>
</reference>
<gene>
    <name evidence="4" type="ORF">H7U35_05510</name>
</gene>
<keyword evidence="2" id="KW-0812">Transmembrane</keyword>
<feature type="compositionally biased region" description="Low complexity" evidence="1">
    <location>
        <begin position="127"/>
        <end position="138"/>
    </location>
</feature>
<dbReference type="RefSeq" id="WP_205095032.1">
    <property type="nucleotide sequence ID" value="NZ_CAUDDV010000036.1"/>
</dbReference>
<keyword evidence="5" id="KW-1185">Reference proteome</keyword>
<keyword evidence="2" id="KW-1133">Transmembrane helix</keyword>
<dbReference type="Pfam" id="PF13248">
    <property type="entry name" value="Zn_ribbon_3"/>
    <property type="match status" value="1"/>
</dbReference>
<dbReference type="InterPro" id="IPR011990">
    <property type="entry name" value="TPR-like_helical_dom_sf"/>
</dbReference>
<proteinExistence type="predicted"/>
<dbReference type="EMBL" id="JACLYZ010000008">
    <property type="protein sequence ID" value="MBM6734675.1"/>
    <property type="molecule type" value="Genomic_DNA"/>
</dbReference>
<comment type="caution">
    <text evidence="4">The sequence shown here is derived from an EMBL/GenBank/DDBJ whole genome shotgun (WGS) entry which is preliminary data.</text>
</comment>
<feature type="transmembrane region" description="Helical" evidence="2">
    <location>
        <begin position="189"/>
        <end position="207"/>
    </location>
</feature>
<sequence length="343" mass="35923">MNTNKFCPSCGDPVTPDMKSCPNCGENLVDDTLPQTTGNDDLKKAQTLSEETEAAKDGIQLGSRNNIVGDVTGRKIETQSMIENTNTHVEANTTNSVSTSHVDNSQKVVNSNTNNVTYNIIYQNTGQGAAQQPNQGPGIPDFNPGQPFQPNPTPQAVSDSNASKGIGAIAGGQGNKPKTGNNTNSNTKTIIAACIGLVVVIGLFFIIKTPGDNSIPQEENAIPESVEKATGSSDTESSAADRPSISTEAAPEANEPAATKKQTKAPVEKATDSNYEKGMKAYKSGDALEAIKCFKSSGSAESNYMLGVIYEQGCGNVAANTMMARKYFKAAAKMGSEAAKAKL</sequence>
<organism evidence="4 5">
    <name type="scientific">Mediterranea massiliensis</name>
    <dbReference type="NCBI Taxonomy" id="1841865"/>
    <lineage>
        <taxon>Bacteria</taxon>
        <taxon>Pseudomonadati</taxon>
        <taxon>Bacteroidota</taxon>
        <taxon>Bacteroidia</taxon>
        <taxon>Bacteroidales</taxon>
        <taxon>Bacteroidaceae</taxon>
        <taxon>Mediterranea</taxon>
    </lineage>
</organism>
<feature type="region of interest" description="Disordered" evidence="1">
    <location>
        <begin position="127"/>
        <end position="181"/>
    </location>
</feature>
<dbReference type="Gene3D" id="1.25.40.10">
    <property type="entry name" value="Tetratricopeptide repeat domain"/>
    <property type="match status" value="1"/>
</dbReference>
<feature type="domain" description="Putative zinc-ribbon" evidence="3">
    <location>
        <begin position="7"/>
        <end position="28"/>
    </location>
</feature>
<dbReference type="SUPFAM" id="SSF81901">
    <property type="entry name" value="HCP-like"/>
    <property type="match status" value="1"/>
</dbReference>